<dbReference type="EMBL" id="CAIIXF020000009">
    <property type="protein sequence ID" value="CAH1793359.1"/>
    <property type="molecule type" value="Genomic_DNA"/>
</dbReference>
<dbReference type="PANTHER" id="PTHR19959">
    <property type="entry name" value="KINESIN LIGHT CHAIN"/>
    <property type="match status" value="1"/>
</dbReference>
<feature type="compositionally biased region" description="Basic and acidic residues" evidence="2">
    <location>
        <begin position="163"/>
        <end position="185"/>
    </location>
</feature>
<reference evidence="3" key="1">
    <citation type="submission" date="2022-03" db="EMBL/GenBank/DDBJ databases">
        <authorList>
            <person name="Martin C."/>
        </authorList>
    </citation>
    <scope>NUCLEOTIDE SEQUENCE</scope>
</reference>
<protein>
    <submittedName>
        <fullName evidence="3">Uncharacterized protein</fullName>
    </submittedName>
</protein>
<dbReference type="AlphaFoldDB" id="A0A8S4PJ03"/>
<feature type="coiled-coil region" evidence="1">
    <location>
        <begin position="368"/>
        <end position="425"/>
    </location>
</feature>
<dbReference type="PANTHER" id="PTHR19959:SF119">
    <property type="entry name" value="FUNGAL LIPASE-LIKE DOMAIN-CONTAINING PROTEIN"/>
    <property type="match status" value="1"/>
</dbReference>
<feature type="non-terminal residue" evidence="3">
    <location>
        <position position="575"/>
    </location>
</feature>
<keyword evidence="1" id="KW-0175">Coiled coil</keyword>
<comment type="caution">
    <text evidence="3">The sequence shown here is derived from an EMBL/GenBank/DDBJ whole genome shotgun (WGS) entry which is preliminary data.</text>
</comment>
<feature type="region of interest" description="Disordered" evidence="2">
    <location>
        <begin position="214"/>
        <end position="234"/>
    </location>
</feature>
<dbReference type="Proteomes" id="UP000749559">
    <property type="component" value="Unassembled WGS sequence"/>
</dbReference>
<accession>A0A8S4PJ03</accession>
<feature type="region of interest" description="Disordered" evidence="2">
    <location>
        <begin position="65"/>
        <end position="115"/>
    </location>
</feature>
<name>A0A8S4PJ03_OWEFU</name>
<evidence type="ECO:0000256" key="1">
    <source>
        <dbReference type="SAM" id="Coils"/>
    </source>
</evidence>
<evidence type="ECO:0000313" key="4">
    <source>
        <dbReference type="Proteomes" id="UP000749559"/>
    </source>
</evidence>
<sequence length="575" mass="66827">MSSTRHFKSGPTCSLCRSLLIYPKGLRCKHACCPKCLRDQRGYFNFPECGFECIAVQRGLLSDKNAASDESTSVKRGDTETASNGAPSEFTSVKKGDMDTTPNVAPATPRSVPKNVIEGPASATVNVIGIPDVNKLLNKIKADAYTRRAFEDDRRKKEQKRRVREDEKRFEEDQPKPKSKQDERSQAISCFGKAKEVIIPDQIEYAIVERRKAEDKLRKEEDGRRIKEDKKRQEEDKMWSELDNLLKNITTMGLTYDEIIKKICLYVDEHYKNLCKQENELAMKLQNLRMVNKHHAGHKESSHDPKKEWKDGNRKHVELLRQIGNIHREMGNLKNPIEFVKSIAIYECALVHCQDIDDEMDARSDIYNDSMRDEALKLQREKRQTLDDFFQQCTEKDTPMPDKYFEDDRANKEKLQDIRSKLQQKILSVDDKPHLYNCYEQGLDKEERVIREAARIRKNGEIFEWIQNEMKYFMATLITQCQDLLNFHKTDFAFIAFGSLSRKETTPYSDVEFGAVQNSDNPDMDPMYRKCLEHLLMTLHLKLLSFGETVLPAMDITSLNESDLNDPTKDWYLDF</sequence>
<evidence type="ECO:0000256" key="2">
    <source>
        <dbReference type="SAM" id="MobiDB-lite"/>
    </source>
</evidence>
<dbReference type="SUPFAM" id="SSF57850">
    <property type="entry name" value="RING/U-box"/>
    <property type="match status" value="1"/>
</dbReference>
<organism evidence="3 4">
    <name type="scientific">Owenia fusiformis</name>
    <name type="common">Polychaete worm</name>
    <dbReference type="NCBI Taxonomy" id="6347"/>
    <lineage>
        <taxon>Eukaryota</taxon>
        <taxon>Metazoa</taxon>
        <taxon>Spiralia</taxon>
        <taxon>Lophotrochozoa</taxon>
        <taxon>Annelida</taxon>
        <taxon>Polychaeta</taxon>
        <taxon>Sedentaria</taxon>
        <taxon>Canalipalpata</taxon>
        <taxon>Sabellida</taxon>
        <taxon>Oweniida</taxon>
        <taxon>Oweniidae</taxon>
        <taxon>Owenia</taxon>
    </lineage>
</organism>
<feature type="compositionally biased region" description="Polar residues" evidence="2">
    <location>
        <begin position="80"/>
        <end position="91"/>
    </location>
</feature>
<gene>
    <name evidence="3" type="ORF">OFUS_LOCUS18219</name>
</gene>
<proteinExistence type="predicted"/>
<feature type="region of interest" description="Disordered" evidence="2">
    <location>
        <begin position="151"/>
        <end position="186"/>
    </location>
</feature>
<evidence type="ECO:0000313" key="3">
    <source>
        <dbReference type="EMBL" id="CAH1793359.1"/>
    </source>
</evidence>
<keyword evidence="4" id="KW-1185">Reference proteome</keyword>